<proteinExistence type="predicted"/>
<evidence type="ECO:0000313" key="1">
    <source>
        <dbReference type="EMBL" id="RLN16370.1"/>
    </source>
</evidence>
<organism evidence="1 2">
    <name type="scientific">Panicum miliaceum</name>
    <name type="common">Proso millet</name>
    <name type="synonym">Broomcorn millet</name>
    <dbReference type="NCBI Taxonomy" id="4540"/>
    <lineage>
        <taxon>Eukaryota</taxon>
        <taxon>Viridiplantae</taxon>
        <taxon>Streptophyta</taxon>
        <taxon>Embryophyta</taxon>
        <taxon>Tracheophyta</taxon>
        <taxon>Spermatophyta</taxon>
        <taxon>Magnoliopsida</taxon>
        <taxon>Liliopsida</taxon>
        <taxon>Poales</taxon>
        <taxon>Poaceae</taxon>
        <taxon>PACMAD clade</taxon>
        <taxon>Panicoideae</taxon>
        <taxon>Panicodae</taxon>
        <taxon>Paniceae</taxon>
        <taxon>Panicinae</taxon>
        <taxon>Panicum</taxon>
        <taxon>Panicum sect. Panicum</taxon>
    </lineage>
</organism>
<comment type="caution">
    <text evidence="1">The sequence shown here is derived from an EMBL/GenBank/DDBJ whole genome shotgun (WGS) entry which is preliminary data.</text>
</comment>
<protein>
    <submittedName>
        <fullName evidence="1">Uncharacterized protein</fullName>
    </submittedName>
</protein>
<gene>
    <name evidence="1" type="ORF">C2845_PM02G44590</name>
</gene>
<dbReference type="EMBL" id="PQIB02000005">
    <property type="protein sequence ID" value="RLN16370.1"/>
    <property type="molecule type" value="Genomic_DNA"/>
</dbReference>
<reference evidence="2" key="1">
    <citation type="journal article" date="2019" name="Nat. Commun.">
        <title>The genome of broomcorn millet.</title>
        <authorList>
            <person name="Zou C."/>
            <person name="Miki D."/>
            <person name="Li D."/>
            <person name="Tang Q."/>
            <person name="Xiao L."/>
            <person name="Rajput S."/>
            <person name="Deng P."/>
            <person name="Jia W."/>
            <person name="Huang R."/>
            <person name="Zhang M."/>
            <person name="Sun Y."/>
            <person name="Hu J."/>
            <person name="Fu X."/>
            <person name="Schnable P.S."/>
            <person name="Li F."/>
            <person name="Zhang H."/>
            <person name="Feng B."/>
            <person name="Zhu X."/>
            <person name="Liu R."/>
            <person name="Schnable J.C."/>
            <person name="Zhu J.-K."/>
            <person name="Zhang H."/>
        </authorList>
    </citation>
    <scope>NUCLEOTIDE SEQUENCE [LARGE SCALE GENOMIC DNA]</scope>
</reference>
<name>A0A3L6S5W8_PANMI</name>
<evidence type="ECO:0000313" key="2">
    <source>
        <dbReference type="Proteomes" id="UP000275267"/>
    </source>
</evidence>
<keyword evidence="2" id="KW-1185">Reference proteome</keyword>
<accession>A0A3L6S5W8</accession>
<sequence>MAFKKLDLDIGMTKHNPSALYHEYVSFLKVTVSDAHGLSSLEKLPMDLVLYFMDMSAPVVDGDSAVYHATVMPDAVYADTYVAVHRITCKQEYGCFEYLSTAWVVAPVPTQFPSMNCPFQLPVPLTKTPTTDQSDAEASKVVGNNFKPFRGRVRFSDVMMLLRNKFPNYLDDAFIVFKRYKRYPLLGMKIRFPVDNFYRHSSSEFVKVTFVQVVVGPVAVQKSS</sequence>
<dbReference type="AlphaFoldDB" id="A0A3L6S5W8"/>
<dbReference type="Proteomes" id="UP000275267">
    <property type="component" value="Unassembled WGS sequence"/>
</dbReference>